<evidence type="ECO:0000313" key="6">
    <source>
        <dbReference type="Proteomes" id="UP000006158"/>
    </source>
</evidence>
<dbReference type="InterPro" id="IPR011761">
    <property type="entry name" value="ATP-grasp"/>
</dbReference>
<dbReference type="InterPro" id="IPR017534">
    <property type="entry name" value="GNAT-acetyltransferase"/>
</dbReference>
<dbReference type="SUPFAM" id="SSF56059">
    <property type="entry name" value="Glutathione synthetase ATP-binding domain-like"/>
    <property type="match status" value="1"/>
</dbReference>
<dbReference type="Gene3D" id="3.30.470.20">
    <property type="entry name" value="ATP-grasp fold, B domain"/>
    <property type="match status" value="2"/>
</dbReference>
<feature type="compositionally biased region" description="Pro residues" evidence="2">
    <location>
        <begin position="24"/>
        <end position="34"/>
    </location>
</feature>
<sequence>MVAASRHHRERGMTALEPDAAAPAPAPASTPDPEPPVEDHTEAITMGLHDASPQHLVDAMADDVELELGWGRLIFGQTFADPEKLAEALQQERPGRRDICIYARESHVLVARSPAELFIDPSHTYRKRFTGELPPAEPIGFTVRTLESPEDADSMNRVYVRCGMVPAPVDVIWRNHTENPAVIYLVAVRDDDGSIVGTVTGVDHKQLFDDPEDGSSLWSLAVDPAASLPGVGAALTRTLAGMLHARGRAYLDLSVAHDNAAAIGLYEKLGFQRVPVLAVKRKNAINEPLFTHPPETVDDLNPYARIIADEAIRRGIWVEVLDAGAGEMRLSHGGRTVITRESLSEFTSAVAMSRCDDKRQTRRIVSDAGITVPKGRLATFDEADHKFLAEVGDVVVKPTRGEQGKGITVGVGSPEELDAALHRAREQHPEVLIEQRAKGDDLRLVVIDGKVVAAAIRRPAEIVGTGGHTIRELIETQSRRRAAATGGESRIPMDDVTASTVAEAGWSLDDVLPEGQRLRVRRTANLHQGGTIHDVTAEVNPELCRVGVRAAEAIGIPVTGIDLLVPDVRGTEYVFIEANERPGLANHEPQPTAAAFVDFLFPQQPGLPQAWTPSETPIRPD</sequence>
<keyword evidence="1" id="KW-0547">Nucleotide-binding</keyword>
<dbReference type="GO" id="GO:0004363">
    <property type="term" value="F:glutathione synthase activity"/>
    <property type="evidence" value="ECO:0007669"/>
    <property type="project" value="UniProtKB-EC"/>
</dbReference>
<dbReference type="PANTHER" id="PTHR21621:SF0">
    <property type="entry name" value="BETA-CITRYLGLUTAMATE SYNTHASE B-RELATED"/>
    <property type="match status" value="1"/>
</dbReference>
<dbReference type="EMBL" id="CP001663">
    <property type="protein sequence ID" value="AFP38999.1"/>
    <property type="molecule type" value="Genomic_DNA"/>
</dbReference>
<feature type="domain" description="ATP-grasp" evidence="3">
    <location>
        <begin position="362"/>
        <end position="608"/>
    </location>
</feature>
<dbReference type="GO" id="GO:0005524">
    <property type="term" value="F:ATP binding"/>
    <property type="evidence" value="ECO:0007669"/>
    <property type="project" value="UniProtKB-UniRule"/>
</dbReference>
<dbReference type="Pfam" id="PF00583">
    <property type="entry name" value="Acetyltransf_1"/>
    <property type="match status" value="1"/>
</dbReference>
<dbReference type="Pfam" id="PF02955">
    <property type="entry name" value="GSH-S_ATP"/>
    <property type="match status" value="1"/>
</dbReference>
<dbReference type="Gene3D" id="3.40.630.30">
    <property type="match status" value="1"/>
</dbReference>
<feature type="domain" description="N-acetyltransferase" evidence="4">
    <location>
        <begin position="141"/>
        <end position="292"/>
    </location>
</feature>
<dbReference type="InterPro" id="IPR016181">
    <property type="entry name" value="Acyl_CoA_acyltransferase"/>
</dbReference>
<evidence type="ECO:0000313" key="5">
    <source>
        <dbReference type="EMBL" id="AFP38999.1"/>
    </source>
</evidence>
<dbReference type="KEGG" id="msg:MSMEI_2531"/>
<evidence type="ECO:0000256" key="2">
    <source>
        <dbReference type="SAM" id="MobiDB-lite"/>
    </source>
</evidence>
<reference evidence="5 6" key="2">
    <citation type="journal article" date="2009" name="Genome Res.">
        <title>Ortho-proteogenomics: multiple proteomes investigation through orthology and a new MS-based protocol.</title>
        <authorList>
            <person name="Gallien S."/>
            <person name="Perrodou E."/>
            <person name="Carapito C."/>
            <person name="Deshayes C."/>
            <person name="Reyrat J.M."/>
            <person name="Van Dorsselaer A."/>
            <person name="Poch O."/>
            <person name="Schaeffer C."/>
            <person name="Lecompte O."/>
        </authorList>
    </citation>
    <scope>NUCLEOTIDE SEQUENCE [LARGE SCALE GENOMIC DNA]</scope>
    <source>
        <strain evidence="6">ATCC 700084 / mc(2)155</strain>
    </source>
</reference>
<feature type="compositionally biased region" description="Basic residues" evidence="2">
    <location>
        <begin position="1"/>
        <end position="10"/>
    </location>
</feature>
<evidence type="ECO:0000259" key="3">
    <source>
        <dbReference type="PROSITE" id="PS50975"/>
    </source>
</evidence>
<dbReference type="InterPro" id="IPR004218">
    <property type="entry name" value="GSHS_ATP-bd"/>
</dbReference>
<dbReference type="InterPro" id="IPR000182">
    <property type="entry name" value="GNAT_dom"/>
</dbReference>
<keyword evidence="1" id="KW-0067">ATP-binding</keyword>
<dbReference type="GO" id="GO:0016747">
    <property type="term" value="F:acyltransferase activity, transferring groups other than amino-acyl groups"/>
    <property type="evidence" value="ECO:0007669"/>
    <property type="project" value="InterPro"/>
</dbReference>
<dbReference type="AlphaFoldDB" id="I7G8V0"/>
<dbReference type="PATRIC" id="fig|246196.56.peg.2593"/>
<dbReference type="GO" id="GO:0018169">
    <property type="term" value="F:ribosomal S6-glutamic acid ligase activity"/>
    <property type="evidence" value="ECO:0007669"/>
    <property type="project" value="TreeGrafter"/>
</dbReference>
<name>I7G8V0_MYCS2</name>
<dbReference type="SUPFAM" id="SSF55729">
    <property type="entry name" value="Acyl-CoA N-acyltransferases (Nat)"/>
    <property type="match status" value="1"/>
</dbReference>
<organism evidence="5 6">
    <name type="scientific">Mycolicibacterium smegmatis (strain ATCC 700084 / mc(2)155)</name>
    <name type="common">Mycobacterium smegmatis</name>
    <dbReference type="NCBI Taxonomy" id="246196"/>
    <lineage>
        <taxon>Bacteria</taxon>
        <taxon>Bacillati</taxon>
        <taxon>Actinomycetota</taxon>
        <taxon>Actinomycetes</taxon>
        <taxon>Mycobacteriales</taxon>
        <taxon>Mycobacteriaceae</taxon>
        <taxon>Mycolicibacterium</taxon>
    </lineage>
</organism>
<proteinExistence type="predicted"/>
<evidence type="ECO:0000259" key="4">
    <source>
        <dbReference type="PROSITE" id="PS51186"/>
    </source>
</evidence>
<dbReference type="NCBIfam" id="TIGR03103">
    <property type="entry name" value="trio_acet_GNAT"/>
    <property type="match status" value="1"/>
</dbReference>
<protein>
    <submittedName>
        <fullName evidence="5">Acetyltransferase, GNAT family</fullName>
        <ecNumber evidence="5">6.3.2.3</ecNumber>
    </submittedName>
</protein>
<dbReference type="GO" id="GO:0005737">
    <property type="term" value="C:cytoplasm"/>
    <property type="evidence" value="ECO:0007669"/>
    <property type="project" value="TreeGrafter"/>
</dbReference>
<feature type="region of interest" description="Disordered" evidence="2">
    <location>
        <begin position="1"/>
        <end position="40"/>
    </location>
</feature>
<reference evidence="5 6" key="1">
    <citation type="journal article" date="2007" name="Genome Biol.">
        <title>Interrupted coding sequences in Mycobacterium smegmatis: authentic mutations or sequencing errors?</title>
        <authorList>
            <person name="Deshayes C."/>
            <person name="Perrodou E."/>
            <person name="Gallien S."/>
            <person name="Euphrasie D."/>
            <person name="Schaeffer C."/>
            <person name="Van-Dorsselaer A."/>
            <person name="Poch O."/>
            <person name="Lecompte O."/>
            <person name="Reyrat J.M."/>
        </authorList>
    </citation>
    <scope>NUCLEOTIDE SEQUENCE [LARGE SCALE GENOMIC DNA]</scope>
    <source>
        <strain evidence="6">ATCC 700084 / mc(2)155</strain>
    </source>
</reference>
<evidence type="ECO:0000256" key="1">
    <source>
        <dbReference type="PROSITE-ProRule" id="PRU00409"/>
    </source>
</evidence>
<dbReference type="PANTHER" id="PTHR21621">
    <property type="entry name" value="RIBOSOMAL PROTEIN S6 MODIFICATION PROTEIN"/>
    <property type="match status" value="1"/>
</dbReference>
<dbReference type="EC" id="6.3.2.3" evidence="5"/>
<dbReference type="GO" id="GO:0009432">
    <property type="term" value="P:SOS response"/>
    <property type="evidence" value="ECO:0007669"/>
    <property type="project" value="TreeGrafter"/>
</dbReference>
<feature type="compositionally biased region" description="Low complexity" evidence="2">
    <location>
        <begin position="14"/>
        <end position="23"/>
    </location>
</feature>
<accession>I7G8V0</accession>
<dbReference type="PROSITE" id="PS51186">
    <property type="entry name" value="GNAT"/>
    <property type="match status" value="1"/>
</dbReference>
<gene>
    <name evidence="5" type="ordered locus">MSMEI_2531</name>
</gene>
<dbReference type="Proteomes" id="UP000006158">
    <property type="component" value="Chromosome"/>
</dbReference>
<dbReference type="PROSITE" id="PS50975">
    <property type="entry name" value="ATP_GRASP"/>
    <property type="match status" value="1"/>
</dbReference>
<dbReference type="GO" id="GO:0046872">
    <property type="term" value="F:metal ion binding"/>
    <property type="evidence" value="ECO:0007669"/>
    <property type="project" value="InterPro"/>
</dbReference>
<keyword evidence="5" id="KW-0436">Ligase</keyword>